<accession>A0A1I2SW20</accession>
<reference evidence="3" key="1">
    <citation type="submission" date="2016-10" db="EMBL/GenBank/DDBJ databases">
        <authorList>
            <person name="Varghese N."/>
            <person name="Submissions S."/>
        </authorList>
    </citation>
    <scope>NUCLEOTIDE SEQUENCE [LARGE SCALE GENOMIC DNA]</scope>
    <source>
        <strain evidence="3">ATCC 700379</strain>
    </source>
</reference>
<keyword evidence="3" id="KW-1185">Reference proteome</keyword>
<sequence>MSVFNHVAERLRKHLWIVIALPILLGITGWLVPIGKMPSSFEAQTTIQLGSYMKDEYNDPNQVAIILSNDPFFEKHVQELWNERQQALLSQVTISDLSNHLIQIRYRGKDTDDAMDGVNAVTNAFLAEDQTRFNQKEKIIDQAIESLKKEKTSENETVERARFLYKLQLEKANMKPAQLLEPAQKGSGTRVSALSSKKRAALGFMIGVTFSMIGAALPEFVRRKE</sequence>
<dbReference type="STRING" id="269670.SAMN02982927_02086"/>
<dbReference type="OrthoDB" id="2939314at2"/>
<keyword evidence="1" id="KW-0472">Membrane</keyword>
<keyword evidence="1" id="KW-1133">Transmembrane helix</keyword>
<dbReference type="Proteomes" id="UP000198752">
    <property type="component" value="Unassembled WGS sequence"/>
</dbReference>
<proteinExistence type="predicted"/>
<name>A0A1I2SW20_9BACL</name>
<evidence type="ECO:0000313" key="2">
    <source>
        <dbReference type="EMBL" id="SFG56830.1"/>
    </source>
</evidence>
<keyword evidence="1" id="KW-0812">Transmembrane</keyword>
<organism evidence="2 3">
    <name type="scientific">Sporolactobacillus nakayamae</name>
    <dbReference type="NCBI Taxonomy" id="269670"/>
    <lineage>
        <taxon>Bacteria</taxon>
        <taxon>Bacillati</taxon>
        <taxon>Bacillota</taxon>
        <taxon>Bacilli</taxon>
        <taxon>Bacillales</taxon>
        <taxon>Sporolactobacillaceae</taxon>
        <taxon>Sporolactobacillus</taxon>
    </lineage>
</organism>
<dbReference type="EMBL" id="FOOY01000013">
    <property type="protein sequence ID" value="SFG56830.1"/>
    <property type="molecule type" value="Genomic_DNA"/>
</dbReference>
<feature type="transmembrane region" description="Helical" evidence="1">
    <location>
        <begin position="200"/>
        <end position="217"/>
    </location>
</feature>
<gene>
    <name evidence="2" type="ORF">SAMN02982927_02086</name>
</gene>
<dbReference type="AlphaFoldDB" id="A0A1I2SW20"/>
<protein>
    <submittedName>
        <fullName evidence="2">Teichuronic acid biosynthesis protein TuaF</fullName>
    </submittedName>
</protein>
<evidence type="ECO:0000313" key="3">
    <source>
        <dbReference type="Proteomes" id="UP000198752"/>
    </source>
</evidence>
<feature type="transmembrane region" description="Helical" evidence="1">
    <location>
        <begin position="14"/>
        <end position="32"/>
    </location>
</feature>
<dbReference type="RefSeq" id="WP_093672698.1">
    <property type="nucleotide sequence ID" value="NZ_FOOY01000013.1"/>
</dbReference>
<evidence type="ECO:0000256" key="1">
    <source>
        <dbReference type="SAM" id="Phobius"/>
    </source>
</evidence>